<feature type="transmembrane region" description="Helical" evidence="10">
    <location>
        <begin position="262"/>
        <end position="281"/>
    </location>
</feature>
<evidence type="ECO:0000256" key="7">
    <source>
        <dbReference type="ARBA" id="ARBA00023136"/>
    </source>
</evidence>
<accession>A0A8H5F8U0</accession>
<gene>
    <name evidence="11" type="ORF">D9619_004228</name>
</gene>
<dbReference type="InterPro" id="IPR050363">
    <property type="entry name" value="MIP/Aquaporin"/>
</dbReference>
<dbReference type="AlphaFoldDB" id="A0A8H5F8U0"/>
<dbReference type="Pfam" id="PF00230">
    <property type="entry name" value="MIP"/>
    <property type="match status" value="1"/>
</dbReference>
<keyword evidence="7 10" id="KW-0472">Membrane</keyword>
<comment type="subcellular location">
    <subcellularLocation>
        <location evidence="1">Membrane</location>
        <topology evidence="1">Multi-pass membrane protein</topology>
    </subcellularLocation>
</comment>
<comment type="caution">
    <text evidence="11">The sequence shown here is derived from an EMBL/GenBank/DDBJ whole genome shotgun (WGS) entry which is preliminary data.</text>
</comment>
<organism evidence="11 12">
    <name type="scientific">Psilocybe cf. subviscida</name>
    <dbReference type="NCBI Taxonomy" id="2480587"/>
    <lineage>
        <taxon>Eukaryota</taxon>
        <taxon>Fungi</taxon>
        <taxon>Dikarya</taxon>
        <taxon>Basidiomycota</taxon>
        <taxon>Agaricomycotina</taxon>
        <taxon>Agaricomycetes</taxon>
        <taxon>Agaricomycetidae</taxon>
        <taxon>Agaricales</taxon>
        <taxon>Agaricineae</taxon>
        <taxon>Strophariaceae</taxon>
        <taxon>Psilocybe</taxon>
    </lineage>
</organism>
<dbReference type="EMBL" id="JAACJJ010000014">
    <property type="protein sequence ID" value="KAF5327448.1"/>
    <property type="molecule type" value="Genomic_DNA"/>
</dbReference>
<feature type="transmembrane region" description="Helical" evidence="10">
    <location>
        <begin position="184"/>
        <end position="203"/>
    </location>
</feature>
<keyword evidence="3 8" id="KW-0813">Transport</keyword>
<feature type="transmembrane region" description="Helical" evidence="10">
    <location>
        <begin position="210"/>
        <end position="231"/>
    </location>
</feature>
<dbReference type="SUPFAM" id="SSF81338">
    <property type="entry name" value="Aquaporin-like"/>
    <property type="match status" value="1"/>
</dbReference>
<dbReference type="Gene3D" id="1.20.1080.10">
    <property type="entry name" value="Glycerol uptake facilitator protein"/>
    <property type="match status" value="1"/>
</dbReference>
<dbReference type="PANTHER" id="PTHR43829">
    <property type="entry name" value="AQUAPORIN OR AQUAGLYCEROPORIN RELATED"/>
    <property type="match status" value="1"/>
</dbReference>
<dbReference type="PRINTS" id="PR00783">
    <property type="entry name" value="MINTRINSICP"/>
</dbReference>
<proteinExistence type="inferred from homology"/>
<keyword evidence="4 8" id="KW-0812">Transmembrane</keyword>
<evidence type="ECO:0000256" key="4">
    <source>
        <dbReference type="ARBA" id="ARBA00022692"/>
    </source>
</evidence>
<feature type="transmembrane region" description="Helical" evidence="10">
    <location>
        <begin position="71"/>
        <end position="95"/>
    </location>
</feature>
<dbReference type="InterPro" id="IPR000425">
    <property type="entry name" value="MIP"/>
</dbReference>
<dbReference type="OrthoDB" id="3222at2759"/>
<dbReference type="Proteomes" id="UP000567179">
    <property type="component" value="Unassembled WGS sequence"/>
</dbReference>
<keyword evidence="12" id="KW-1185">Reference proteome</keyword>
<evidence type="ECO:0000256" key="3">
    <source>
        <dbReference type="ARBA" id="ARBA00022448"/>
    </source>
</evidence>
<sequence length="345" mass="37314">MTAPVVHLGDIVKRPGVFTIWERRRNTPQVHWFMECFAEAFGVFLYVYFGVGSQIGWIFGNIIKQEGFSSVLQIGLAYAFGIVFAITICAPTSGGHFNPCVTIAMVIFKGFPKAKALRYIVSQIFGSFIASLVVYSQWKVMIDLSETAISAAGPGALQSVLFTPNGPAGAFGNYLLPGQTMPRVFMNEFVNCTVLAILIWACLDPSNIVIPPSVGTFVIAFGYAAAIWGFAVPGVSLNASRDVGARLAAMAIWGTAAAGDSYSAITALVNIPATLFGALIYETFLHDSDRVVSTASLEFIRAHTHNRRFHQATEGHEAPGHQTLVQTNSHEKPSITTFENAPNRV</sequence>
<evidence type="ECO:0008006" key="13">
    <source>
        <dbReference type="Google" id="ProtNLM"/>
    </source>
</evidence>
<keyword evidence="6 10" id="KW-1133">Transmembrane helix</keyword>
<evidence type="ECO:0000256" key="6">
    <source>
        <dbReference type="ARBA" id="ARBA00022989"/>
    </source>
</evidence>
<feature type="region of interest" description="Disordered" evidence="9">
    <location>
        <begin position="324"/>
        <end position="345"/>
    </location>
</feature>
<name>A0A8H5F8U0_9AGAR</name>
<dbReference type="InterPro" id="IPR023271">
    <property type="entry name" value="Aquaporin-like"/>
</dbReference>
<evidence type="ECO:0000256" key="10">
    <source>
        <dbReference type="SAM" id="Phobius"/>
    </source>
</evidence>
<dbReference type="GO" id="GO:0005886">
    <property type="term" value="C:plasma membrane"/>
    <property type="evidence" value="ECO:0007669"/>
    <property type="project" value="TreeGrafter"/>
</dbReference>
<feature type="transmembrane region" description="Helical" evidence="10">
    <location>
        <begin position="116"/>
        <end position="135"/>
    </location>
</feature>
<evidence type="ECO:0000313" key="12">
    <source>
        <dbReference type="Proteomes" id="UP000567179"/>
    </source>
</evidence>
<evidence type="ECO:0000256" key="5">
    <source>
        <dbReference type="ARBA" id="ARBA00022737"/>
    </source>
</evidence>
<reference evidence="11 12" key="1">
    <citation type="journal article" date="2020" name="ISME J.">
        <title>Uncovering the hidden diversity of litter-decomposition mechanisms in mushroom-forming fungi.</title>
        <authorList>
            <person name="Floudas D."/>
            <person name="Bentzer J."/>
            <person name="Ahren D."/>
            <person name="Johansson T."/>
            <person name="Persson P."/>
            <person name="Tunlid A."/>
        </authorList>
    </citation>
    <scope>NUCLEOTIDE SEQUENCE [LARGE SCALE GENOMIC DNA]</scope>
    <source>
        <strain evidence="11 12">CBS 101986</strain>
    </source>
</reference>
<dbReference type="GO" id="GO:0015254">
    <property type="term" value="F:glycerol channel activity"/>
    <property type="evidence" value="ECO:0007669"/>
    <property type="project" value="TreeGrafter"/>
</dbReference>
<evidence type="ECO:0000256" key="8">
    <source>
        <dbReference type="RuleBase" id="RU000477"/>
    </source>
</evidence>
<protein>
    <recommendedName>
        <fullName evidence="13">Aquaporin-like protein</fullName>
    </recommendedName>
</protein>
<evidence type="ECO:0000256" key="2">
    <source>
        <dbReference type="ARBA" id="ARBA00006175"/>
    </source>
</evidence>
<dbReference type="PANTHER" id="PTHR43829:SF14">
    <property type="entry name" value="AQUAPORIN 3"/>
    <property type="match status" value="1"/>
</dbReference>
<evidence type="ECO:0000256" key="9">
    <source>
        <dbReference type="SAM" id="MobiDB-lite"/>
    </source>
</evidence>
<evidence type="ECO:0000256" key="1">
    <source>
        <dbReference type="ARBA" id="ARBA00004141"/>
    </source>
</evidence>
<dbReference type="GO" id="GO:0015250">
    <property type="term" value="F:water channel activity"/>
    <property type="evidence" value="ECO:0007669"/>
    <property type="project" value="TreeGrafter"/>
</dbReference>
<comment type="similarity">
    <text evidence="2 8">Belongs to the MIP/aquaporin (TC 1.A.8) family.</text>
</comment>
<evidence type="ECO:0000313" key="11">
    <source>
        <dbReference type="EMBL" id="KAF5327448.1"/>
    </source>
</evidence>
<keyword evidence="5" id="KW-0677">Repeat</keyword>